<organism evidence="4 5">
    <name type="scientific">Stackebrandtia nassauensis (strain DSM 44728 / CIP 108903 / NRRL B-16338 / NBRC 102104 / LLR-40K-21)</name>
    <dbReference type="NCBI Taxonomy" id="446470"/>
    <lineage>
        <taxon>Bacteria</taxon>
        <taxon>Bacillati</taxon>
        <taxon>Actinomycetota</taxon>
        <taxon>Actinomycetes</taxon>
        <taxon>Glycomycetales</taxon>
        <taxon>Glycomycetaceae</taxon>
        <taxon>Stackebrandtia</taxon>
    </lineage>
</organism>
<dbReference type="PANTHER" id="PTHR10799">
    <property type="entry name" value="SNF2/RAD54 HELICASE FAMILY"/>
    <property type="match status" value="1"/>
</dbReference>
<feature type="domain" description="Helicase ATP-binding" evidence="2">
    <location>
        <begin position="168"/>
        <end position="323"/>
    </location>
</feature>
<name>D3PV87_STANL</name>
<dbReference type="GO" id="GO:0005524">
    <property type="term" value="F:ATP binding"/>
    <property type="evidence" value="ECO:0007669"/>
    <property type="project" value="InterPro"/>
</dbReference>
<dbReference type="PROSITE" id="PS51194">
    <property type="entry name" value="HELICASE_CTER"/>
    <property type="match status" value="1"/>
</dbReference>
<dbReference type="eggNOG" id="COG0553">
    <property type="taxonomic scope" value="Bacteria"/>
</dbReference>
<evidence type="ECO:0000259" key="2">
    <source>
        <dbReference type="PROSITE" id="PS51192"/>
    </source>
</evidence>
<dbReference type="InterPro" id="IPR038718">
    <property type="entry name" value="SNF2-like_sf"/>
</dbReference>
<dbReference type="Pfam" id="PF00176">
    <property type="entry name" value="SNF2-rel_dom"/>
    <property type="match status" value="1"/>
</dbReference>
<gene>
    <name evidence="4" type="ordered locus">Snas_1434</name>
</gene>
<dbReference type="GO" id="GO:0016787">
    <property type="term" value="F:hydrolase activity"/>
    <property type="evidence" value="ECO:0007669"/>
    <property type="project" value="UniProtKB-KW"/>
</dbReference>
<dbReference type="InterPro" id="IPR014001">
    <property type="entry name" value="Helicase_ATP-bd"/>
</dbReference>
<dbReference type="OrthoDB" id="9760715at2"/>
<dbReference type="PROSITE" id="PS51192">
    <property type="entry name" value="HELICASE_ATP_BIND_1"/>
    <property type="match status" value="1"/>
</dbReference>
<dbReference type="STRING" id="446470.Snas_1434"/>
<evidence type="ECO:0000259" key="3">
    <source>
        <dbReference type="PROSITE" id="PS51194"/>
    </source>
</evidence>
<dbReference type="FunFam" id="3.40.50.300:FF:000533">
    <property type="entry name" value="Helicase, Snf2 family"/>
    <property type="match status" value="1"/>
</dbReference>
<dbReference type="InterPro" id="IPR027417">
    <property type="entry name" value="P-loop_NTPase"/>
</dbReference>
<dbReference type="Gene3D" id="3.40.50.300">
    <property type="entry name" value="P-loop containing nucleotide triphosphate hydrolases"/>
    <property type="match status" value="1"/>
</dbReference>
<evidence type="ECO:0000313" key="5">
    <source>
        <dbReference type="Proteomes" id="UP000000844"/>
    </source>
</evidence>
<reference evidence="4 5" key="1">
    <citation type="journal article" date="2009" name="Stand. Genomic Sci.">
        <title>Complete genome sequence of Stackebrandtia nassauensis type strain (LLR-40K-21).</title>
        <authorList>
            <person name="Munk C."/>
            <person name="Lapidus A."/>
            <person name="Copeland A."/>
            <person name="Jando M."/>
            <person name="Mayilraj S."/>
            <person name="Glavina Del Rio T."/>
            <person name="Nolan M."/>
            <person name="Chen F."/>
            <person name="Lucas S."/>
            <person name="Tice H."/>
            <person name="Cheng J.F."/>
            <person name="Han C."/>
            <person name="Detter J.C."/>
            <person name="Bruce D."/>
            <person name="Goodwin L."/>
            <person name="Chain P."/>
            <person name="Pitluck S."/>
            <person name="Goker M."/>
            <person name="Ovchinikova G."/>
            <person name="Pati A."/>
            <person name="Ivanova N."/>
            <person name="Mavromatis K."/>
            <person name="Chen A."/>
            <person name="Palaniappan K."/>
            <person name="Land M."/>
            <person name="Hauser L."/>
            <person name="Chang Y.J."/>
            <person name="Jeffries C.D."/>
            <person name="Bristow J."/>
            <person name="Eisen J.A."/>
            <person name="Markowitz V."/>
            <person name="Hugenholtz P."/>
            <person name="Kyrpides N.C."/>
            <person name="Klenk H.P."/>
        </authorList>
    </citation>
    <scope>NUCLEOTIDE SEQUENCE [LARGE SCALE GENOMIC DNA]</scope>
    <source>
        <strain evidence="5">DSM 44728 / CIP 108903 / NRRL B-16338 / NBRC 102104 / LLR-40K-21</strain>
    </source>
</reference>
<dbReference type="SUPFAM" id="SSF52540">
    <property type="entry name" value="P-loop containing nucleoside triphosphate hydrolases"/>
    <property type="match status" value="2"/>
</dbReference>
<keyword evidence="1" id="KW-0378">Hydrolase</keyword>
<dbReference type="CDD" id="cd18793">
    <property type="entry name" value="SF2_C_SNF"/>
    <property type="match status" value="1"/>
</dbReference>
<evidence type="ECO:0000256" key="1">
    <source>
        <dbReference type="ARBA" id="ARBA00022801"/>
    </source>
</evidence>
<dbReference type="InterPro" id="IPR000330">
    <property type="entry name" value="SNF2_N"/>
</dbReference>
<dbReference type="EMBL" id="CP001778">
    <property type="protein sequence ID" value="ADD41140.1"/>
    <property type="molecule type" value="Genomic_DNA"/>
</dbReference>
<dbReference type="AlphaFoldDB" id="D3PV87"/>
<dbReference type="Gene3D" id="3.40.50.10810">
    <property type="entry name" value="Tandem AAA-ATPase domain"/>
    <property type="match status" value="1"/>
</dbReference>
<proteinExistence type="predicted"/>
<protein>
    <submittedName>
        <fullName evidence="4">SNF2-related protein</fullName>
    </submittedName>
</protein>
<dbReference type="Pfam" id="PF00271">
    <property type="entry name" value="Helicase_C"/>
    <property type="match status" value="1"/>
</dbReference>
<accession>D3PV87</accession>
<dbReference type="Proteomes" id="UP000000844">
    <property type="component" value="Chromosome"/>
</dbReference>
<dbReference type="SMART" id="SM00487">
    <property type="entry name" value="DEXDc"/>
    <property type="match status" value="1"/>
</dbReference>
<keyword evidence="5" id="KW-1185">Reference proteome</keyword>
<sequence>MVWWGGGSDLVEAVRKHGLPDGAPGRLRLAVPTQDGDGFTVDRFPVRLVPLTQAAPALAALRVDKHTSDSLRAWRAAAILALSQPDPGKLAELAEMMPAAAHALCRDEASLWPADTLVSAFAHATRATYMSEKDTARELRDAQEELAPDARVEATLRPYQRRGLAWLRAVAAHHRGALLADDMGLGKTLQTIALLAERTSNRPHLVVCPTSVVGNWTREIARFAPDLPVVLHHGPSRREVARFPDGAVVVTSYNLLLRDIDLLSILDWDVVVLDEAQQIKNQASQTAKAARILPAQARVALTGTPVENRLGELWSIMDFVNPGILGSYSRFQKRFASPIESRADARVTERLRGIVQPFLLRRLKSEVAADLPAKQESTVACTLTSEQAKLYSAAVERAMNDGLGSGFERHGRVLKLLTELKQICNHPAQFLRQEHPLTGRSGKLARATEMLAEAVAEGAQSLVFTQYRVMGELLATHLAAELGLEKVPFLHGGVSQPGRDAMVAEFQSGDDPPPILIVSLKAGGTGLNLTAATHVLHYDRWWNPAVEDQATDRAHRIGQTKPVTVYKLVTGGTLEERISDLLERKRSLAESIVGTGEDWITNMDDKQLRQLIELSDVAVTE</sequence>
<dbReference type="RefSeq" id="WP_013016711.1">
    <property type="nucleotide sequence ID" value="NC_013947.1"/>
</dbReference>
<dbReference type="KEGG" id="sna:Snas_1434"/>
<dbReference type="HOGENOM" id="CLU_000315_21_8_11"/>
<dbReference type="CDD" id="cd18012">
    <property type="entry name" value="DEXQc_arch_SWI2_SNF2"/>
    <property type="match status" value="1"/>
</dbReference>
<feature type="domain" description="Helicase C-terminal" evidence="3">
    <location>
        <begin position="447"/>
        <end position="600"/>
    </location>
</feature>
<evidence type="ECO:0000313" key="4">
    <source>
        <dbReference type="EMBL" id="ADD41140.1"/>
    </source>
</evidence>
<dbReference type="SMART" id="SM00490">
    <property type="entry name" value="HELICc"/>
    <property type="match status" value="1"/>
</dbReference>
<dbReference type="InterPro" id="IPR001650">
    <property type="entry name" value="Helicase_C-like"/>
</dbReference>
<dbReference type="InterPro" id="IPR049730">
    <property type="entry name" value="SNF2/RAD54-like_C"/>
</dbReference>